<evidence type="ECO:0000256" key="16">
    <source>
        <dbReference type="ARBA" id="ARBA00038053"/>
    </source>
</evidence>
<keyword evidence="25" id="KW-1185">Reference proteome</keyword>
<dbReference type="GO" id="GO:0051301">
    <property type="term" value="P:cell division"/>
    <property type="evidence" value="ECO:0007669"/>
    <property type="project" value="UniProtKB-KW"/>
</dbReference>
<feature type="transmembrane region" description="Helical" evidence="23">
    <location>
        <begin position="46"/>
        <end position="67"/>
    </location>
</feature>
<dbReference type="KEGG" id="acij:JS278_02041"/>
<organism evidence="24 25">
    <name type="scientific">Acidipropionibacterium virtanenii</name>
    <dbReference type="NCBI Taxonomy" id="2057246"/>
    <lineage>
        <taxon>Bacteria</taxon>
        <taxon>Bacillati</taxon>
        <taxon>Actinomycetota</taxon>
        <taxon>Actinomycetes</taxon>
        <taxon>Propionibacteriales</taxon>
        <taxon>Propionibacteriaceae</taxon>
        <taxon>Acidipropionibacterium</taxon>
    </lineage>
</organism>
<dbReference type="GO" id="GO:0015648">
    <property type="term" value="F:lipid-linked peptidoglycan transporter activity"/>
    <property type="evidence" value="ECO:0007669"/>
    <property type="project" value="TreeGrafter"/>
</dbReference>
<dbReference type="GO" id="GO:0009252">
    <property type="term" value="P:peptidoglycan biosynthetic process"/>
    <property type="evidence" value="ECO:0007669"/>
    <property type="project" value="UniProtKB-KW"/>
</dbReference>
<gene>
    <name evidence="24" type="primary">ftsW</name>
    <name evidence="24" type="ORF">JS278_02041</name>
</gene>
<feature type="transmembrane region" description="Helical" evidence="23">
    <location>
        <begin position="374"/>
        <end position="396"/>
    </location>
</feature>
<reference evidence="24 25" key="1">
    <citation type="submission" date="2017-12" db="EMBL/GenBank/DDBJ databases">
        <title>The whole genome sequence of the Acidipropionibacterium virtanenii sp. nov. type strain JS278.</title>
        <authorList>
            <person name="Laine P."/>
            <person name="Deptula P."/>
            <person name="Varmanen P."/>
            <person name="Auvinen P."/>
        </authorList>
    </citation>
    <scope>NUCLEOTIDE SEQUENCE [LARGE SCALE GENOMIC DNA]</scope>
    <source>
        <strain evidence="24 25">JS278</strain>
    </source>
</reference>
<evidence type="ECO:0000256" key="11">
    <source>
        <dbReference type="ARBA" id="ARBA00023136"/>
    </source>
</evidence>
<evidence type="ECO:0000256" key="15">
    <source>
        <dbReference type="ARBA" id="ARBA00033270"/>
    </source>
</evidence>
<accession>A0A344UV96</accession>
<comment type="catalytic activity">
    <reaction evidence="20">
        <text>[GlcNAc-(1-&gt;4)-Mur2Ac(oyl-L-Ala-gamma-D-Glu-L-Lys-D-Ala-D-Ala)](n)-di-trans,octa-cis-undecaprenyl diphosphate + beta-D-GlcNAc-(1-&gt;4)-Mur2Ac(oyl-L-Ala-gamma-D-Glu-L-Lys-D-Ala-D-Ala)-di-trans,octa-cis-undecaprenyl diphosphate = [GlcNAc-(1-&gt;4)-Mur2Ac(oyl-L-Ala-gamma-D-Glu-L-Lys-D-Ala-D-Ala)](n+1)-di-trans,octa-cis-undecaprenyl diphosphate + di-trans,octa-cis-undecaprenyl diphosphate + H(+)</text>
        <dbReference type="Rhea" id="RHEA:23708"/>
        <dbReference type="Rhea" id="RHEA-COMP:9602"/>
        <dbReference type="Rhea" id="RHEA-COMP:9603"/>
        <dbReference type="ChEBI" id="CHEBI:15378"/>
        <dbReference type="ChEBI" id="CHEBI:58405"/>
        <dbReference type="ChEBI" id="CHEBI:60033"/>
        <dbReference type="ChEBI" id="CHEBI:78435"/>
        <dbReference type="EC" id="2.4.99.28"/>
    </reaction>
</comment>
<sequence length="427" mass="45564">MSRTRSRTPYDRLMTRLGRILRLDGGRRTMGDSQEPLLAAPMLDQYVILVTTVLLAGIGALMSLSSSSVYAQSLDLGPYYFALRQLGFLAIGGIAAFIASRMGERLLRGFGWVAYCGAVLMLILVFTPLGSDAGKGNRSWLVLGPITLQPSEFAKLAVIMVGSVYLAARREDLGQFRHLAIYLGLYGVVAVLVIAQGDLGTALIIGAVLIAQMWAFGIQKRYILGLLAAAGLVVAAAVVTTPYRMRRITLFLHPGADPDASQQPLSAIFALATGGWWGVGIGGSRQKWGGLYDGAQNDFVFAVLGEEMGLVGTLAVLLLFSLLVWAGIRVAMRSRSQFRRTLAATVTAWTAVQAMMNIGVAMKLLPVVGVPLPFISIGGSALIANLVASGILLSCARHEPAAEAYREASRRSGPPRVTTVVDGSHRD</sequence>
<evidence type="ECO:0000256" key="10">
    <source>
        <dbReference type="ARBA" id="ARBA00022989"/>
    </source>
</evidence>
<evidence type="ECO:0000256" key="1">
    <source>
        <dbReference type="ARBA" id="ARBA00004651"/>
    </source>
</evidence>
<keyword evidence="12" id="KW-0131">Cell cycle</keyword>
<feature type="transmembrane region" description="Helical" evidence="23">
    <location>
        <begin position="308"/>
        <end position="330"/>
    </location>
</feature>
<dbReference type="GO" id="GO:0005886">
    <property type="term" value="C:plasma membrane"/>
    <property type="evidence" value="ECO:0007669"/>
    <property type="project" value="UniProtKB-SubCell"/>
</dbReference>
<evidence type="ECO:0000256" key="12">
    <source>
        <dbReference type="ARBA" id="ARBA00023306"/>
    </source>
</evidence>
<proteinExistence type="inferred from homology"/>
<dbReference type="GO" id="GO:0032153">
    <property type="term" value="C:cell division site"/>
    <property type="evidence" value="ECO:0007669"/>
    <property type="project" value="TreeGrafter"/>
</dbReference>
<keyword evidence="13" id="KW-0961">Cell wall biogenesis/degradation</keyword>
<evidence type="ECO:0000313" key="24">
    <source>
        <dbReference type="EMBL" id="AXE39194.1"/>
    </source>
</evidence>
<evidence type="ECO:0000256" key="19">
    <source>
        <dbReference type="ARBA" id="ARBA00044770"/>
    </source>
</evidence>
<dbReference type="InterPro" id="IPR001182">
    <property type="entry name" value="FtsW/RodA"/>
</dbReference>
<evidence type="ECO:0000256" key="22">
    <source>
        <dbReference type="SAM" id="MobiDB-lite"/>
    </source>
</evidence>
<dbReference type="EC" id="2.4.99.28" evidence="19"/>
<feature type="region of interest" description="Disordered" evidence="22">
    <location>
        <begin position="405"/>
        <end position="427"/>
    </location>
</feature>
<feature type="transmembrane region" description="Helical" evidence="23">
    <location>
        <begin position="151"/>
        <end position="168"/>
    </location>
</feature>
<protein>
    <recommendedName>
        <fullName evidence="17">Probable peptidoglycan glycosyltransferase FtsW</fullName>
        <ecNumber evidence="19">2.4.99.28</ecNumber>
    </recommendedName>
    <alternativeName>
        <fullName evidence="18">Cell division protein FtsW</fullName>
    </alternativeName>
    <alternativeName>
        <fullName evidence="15">Cell wall polymerase</fullName>
    </alternativeName>
    <alternativeName>
        <fullName evidence="14">Peptidoglycan polymerase</fullName>
    </alternativeName>
</protein>
<dbReference type="InterPro" id="IPR013437">
    <property type="entry name" value="FtsW"/>
</dbReference>
<evidence type="ECO:0000256" key="17">
    <source>
        <dbReference type="ARBA" id="ARBA00041185"/>
    </source>
</evidence>
<dbReference type="EMBL" id="CP025198">
    <property type="protein sequence ID" value="AXE39194.1"/>
    <property type="molecule type" value="Genomic_DNA"/>
</dbReference>
<evidence type="ECO:0000256" key="5">
    <source>
        <dbReference type="ARBA" id="ARBA00022676"/>
    </source>
</evidence>
<keyword evidence="4" id="KW-0132">Cell division</keyword>
<evidence type="ECO:0000256" key="23">
    <source>
        <dbReference type="SAM" id="Phobius"/>
    </source>
</evidence>
<dbReference type="PANTHER" id="PTHR30474:SF2">
    <property type="entry name" value="PEPTIDOGLYCAN GLYCOSYLTRANSFERASE FTSW-RELATED"/>
    <property type="match status" value="1"/>
</dbReference>
<feature type="transmembrane region" description="Helical" evidence="23">
    <location>
        <begin position="79"/>
        <end position="100"/>
    </location>
</feature>
<evidence type="ECO:0000256" key="6">
    <source>
        <dbReference type="ARBA" id="ARBA00022679"/>
    </source>
</evidence>
<evidence type="ECO:0000313" key="25">
    <source>
        <dbReference type="Proteomes" id="UP000251995"/>
    </source>
</evidence>
<evidence type="ECO:0000256" key="3">
    <source>
        <dbReference type="ARBA" id="ARBA00022475"/>
    </source>
</evidence>
<comment type="similarity">
    <text evidence="16">Belongs to the SEDS family. FtsW subfamily.</text>
</comment>
<dbReference type="PANTHER" id="PTHR30474">
    <property type="entry name" value="CELL CYCLE PROTEIN"/>
    <property type="match status" value="1"/>
</dbReference>
<feature type="transmembrane region" description="Helical" evidence="23">
    <location>
        <begin position="342"/>
        <end position="362"/>
    </location>
</feature>
<comment type="function">
    <text evidence="21">Peptidoglycan polymerase that is essential for cell division.</text>
</comment>
<evidence type="ECO:0000256" key="7">
    <source>
        <dbReference type="ARBA" id="ARBA00022692"/>
    </source>
</evidence>
<dbReference type="NCBIfam" id="TIGR02614">
    <property type="entry name" value="ftsW"/>
    <property type="match status" value="1"/>
</dbReference>
<evidence type="ECO:0000256" key="18">
    <source>
        <dbReference type="ARBA" id="ARBA00041418"/>
    </source>
</evidence>
<comment type="subcellular location">
    <subcellularLocation>
        <location evidence="1">Cell membrane</location>
        <topology evidence="1">Multi-pass membrane protein</topology>
    </subcellularLocation>
</comment>
<comment type="pathway">
    <text evidence="2">Cell wall biogenesis; peptidoglycan biosynthesis.</text>
</comment>
<keyword evidence="5 24" id="KW-0328">Glycosyltransferase</keyword>
<keyword evidence="8" id="KW-0133">Cell shape</keyword>
<keyword evidence="9" id="KW-0573">Peptidoglycan synthesis</keyword>
<evidence type="ECO:0000256" key="8">
    <source>
        <dbReference type="ARBA" id="ARBA00022960"/>
    </source>
</evidence>
<keyword evidence="11 23" id="KW-0472">Membrane</keyword>
<keyword evidence="3" id="KW-1003">Cell membrane</keyword>
<evidence type="ECO:0000256" key="2">
    <source>
        <dbReference type="ARBA" id="ARBA00004752"/>
    </source>
</evidence>
<dbReference type="GO" id="GO:0008955">
    <property type="term" value="F:peptidoglycan glycosyltransferase activity"/>
    <property type="evidence" value="ECO:0007669"/>
    <property type="project" value="UniProtKB-EC"/>
</dbReference>
<feature type="transmembrane region" description="Helical" evidence="23">
    <location>
        <begin position="112"/>
        <end position="131"/>
    </location>
</feature>
<evidence type="ECO:0000256" key="20">
    <source>
        <dbReference type="ARBA" id="ARBA00049902"/>
    </source>
</evidence>
<keyword evidence="7 23" id="KW-0812">Transmembrane</keyword>
<dbReference type="AlphaFoldDB" id="A0A344UV96"/>
<feature type="transmembrane region" description="Helical" evidence="23">
    <location>
        <begin position="180"/>
        <end position="210"/>
    </location>
</feature>
<dbReference type="Pfam" id="PF01098">
    <property type="entry name" value="FTSW_RODA_SPOVE"/>
    <property type="match status" value="1"/>
</dbReference>
<keyword evidence="10 23" id="KW-1133">Transmembrane helix</keyword>
<evidence type="ECO:0000256" key="14">
    <source>
        <dbReference type="ARBA" id="ARBA00032370"/>
    </source>
</evidence>
<dbReference type="GO" id="GO:0071555">
    <property type="term" value="P:cell wall organization"/>
    <property type="evidence" value="ECO:0007669"/>
    <property type="project" value="UniProtKB-KW"/>
</dbReference>
<evidence type="ECO:0000256" key="21">
    <source>
        <dbReference type="ARBA" id="ARBA00049966"/>
    </source>
</evidence>
<evidence type="ECO:0000256" key="13">
    <source>
        <dbReference type="ARBA" id="ARBA00023316"/>
    </source>
</evidence>
<evidence type="ECO:0000256" key="9">
    <source>
        <dbReference type="ARBA" id="ARBA00022984"/>
    </source>
</evidence>
<dbReference type="GO" id="GO:0008360">
    <property type="term" value="P:regulation of cell shape"/>
    <property type="evidence" value="ECO:0007669"/>
    <property type="project" value="UniProtKB-KW"/>
</dbReference>
<keyword evidence="6 24" id="KW-0808">Transferase</keyword>
<name>A0A344UV96_9ACTN</name>
<evidence type="ECO:0000256" key="4">
    <source>
        <dbReference type="ARBA" id="ARBA00022618"/>
    </source>
</evidence>
<feature type="transmembrane region" description="Helical" evidence="23">
    <location>
        <begin position="222"/>
        <end position="243"/>
    </location>
</feature>
<dbReference type="Proteomes" id="UP000251995">
    <property type="component" value="Chromosome"/>
</dbReference>